<dbReference type="PROSITE" id="PS50862">
    <property type="entry name" value="AA_TRNA_LIGASE_II"/>
    <property type="match status" value="1"/>
</dbReference>
<dbReference type="InterPro" id="IPR013210">
    <property type="entry name" value="LRR_N_plant-typ"/>
</dbReference>
<evidence type="ECO:0000256" key="17">
    <source>
        <dbReference type="ARBA" id="ARBA00047899"/>
    </source>
</evidence>
<dbReference type="PROSITE" id="PS50011">
    <property type="entry name" value="PROTEIN_KINASE_DOM"/>
    <property type="match status" value="1"/>
</dbReference>
<dbReference type="GO" id="GO:0051707">
    <property type="term" value="P:response to other organism"/>
    <property type="evidence" value="ECO:0007669"/>
    <property type="project" value="UniProtKB-ARBA"/>
</dbReference>
<comment type="catalytic activity">
    <reaction evidence="18">
        <text>L-seryl-[protein] + ATP = O-phospho-L-seryl-[protein] + ADP + H(+)</text>
        <dbReference type="Rhea" id="RHEA:17989"/>
        <dbReference type="Rhea" id="RHEA-COMP:9863"/>
        <dbReference type="Rhea" id="RHEA-COMP:11604"/>
        <dbReference type="ChEBI" id="CHEBI:15378"/>
        <dbReference type="ChEBI" id="CHEBI:29999"/>
        <dbReference type="ChEBI" id="CHEBI:30616"/>
        <dbReference type="ChEBI" id="CHEBI:83421"/>
        <dbReference type="ChEBI" id="CHEBI:456216"/>
        <dbReference type="EC" id="2.7.11.1"/>
    </reaction>
</comment>
<dbReference type="Gene3D" id="1.10.510.10">
    <property type="entry name" value="Transferase(Phosphotransferase) domain 1"/>
    <property type="match status" value="1"/>
</dbReference>
<evidence type="ECO:0000259" key="22">
    <source>
        <dbReference type="PROSITE" id="PS50862"/>
    </source>
</evidence>
<feature type="compositionally biased region" description="Polar residues" evidence="19">
    <location>
        <begin position="1065"/>
        <end position="1082"/>
    </location>
</feature>
<dbReference type="OrthoDB" id="1906957at2759"/>
<comment type="subcellular location">
    <subcellularLocation>
        <location evidence="1">Membrane</location>
        <topology evidence="1">Single-pass membrane protein</topology>
    </subcellularLocation>
</comment>
<evidence type="ECO:0000256" key="2">
    <source>
        <dbReference type="ARBA" id="ARBA00008684"/>
    </source>
</evidence>
<keyword evidence="11" id="KW-0418">Kinase</keyword>
<dbReference type="InterPro" id="IPR046959">
    <property type="entry name" value="PRK1-6/SRF4-like"/>
</dbReference>
<dbReference type="PANTHER" id="PTHR48007:SF64">
    <property type="entry name" value="POLLEN RECEPTOR-LIKE KINASE 1"/>
    <property type="match status" value="1"/>
</dbReference>
<dbReference type="FunFam" id="3.30.200.20:FF:000307">
    <property type="entry name" value="pollen receptor-like kinase 1"/>
    <property type="match status" value="1"/>
</dbReference>
<gene>
    <name evidence="23" type="ORF">Acr_16g0010420</name>
</gene>
<evidence type="ECO:0000256" key="20">
    <source>
        <dbReference type="SAM" id="Phobius"/>
    </source>
</evidence>
<dbReference type="Pfam" id="PF13855">
    <property type="entry name" value="LRR_8"/>
    <property type="match status" value="1"/>
</dbReference>
<dbReference type="CDD" id="cd00773">
    <property type="entry name" value="HisRS-like_core"/>
    <property type="match status" value="1"/>
</dbReference>
<dbReference type="Pfam" id="PF13393">
    <property type="entry name" value="tRNA-synt_His"/>
    <property type="match status" value="2"/>
</dbReference>
<evidence type="ECO:0000256" key="7">
    <source>
        <dbReference type="ARBA" id="ARBA00022692"/>
    </source>
</evidence>
<organism evidence="23 24">
    <name type="scientific">Actinidia rufa</name>
    <dbReference type="NCBI Taxonomy" id="165716"/>
    <lineage>
        <taxon>Eukaryota</taxon>
        <taxon>Viridiplantae</taxon>
        <taxon>Streptophyta</taxon>
        <taxon>Embryophyta</taxon>
        <taxon>Tracheophyta</taxon>
        <taxon>Spermatophyta</taxon>
        <taxon>Magnoliopsida</taxon>
        <taxon>eudicotyledons</taxon>
        <taxon>Gunneridae</taxon>
        <taxon>Pentapetalae</taxon>
        <taxon>asterids</taxon>
        <taxon>Ericales</taxon>
        <taxon>Actinidiaceae</taxon>
        <taxon>Actinidia</taxon>
    </lineage>
</organism>
<name>A0A7J0G153_9ERIC</name>
<keyword evidence="4" id="KW-0597">Phosphoprotein</keyword>
<evidence type="ECO:0000256" key="9">
    <source>
        <dbReference type="ARBA" id="ARBA00022737"/>
    </source>
</evidence>
<dbReference type="GO" id="GO:0005524">
    <property type="term" value="F:ATP binding"/>
    <property type="evidence" value="ECO:0007669"/>
    <property type="project" value="UniProtKB-KW"/>
</dbReference>
<dbReference type="Gene3D" id="1.20.200.10">
    <property type="entry name" value="Fumarase/aspartase (Central domain)"/>
    <property type="match status" value="1"/>
</dbReference>
<dbReference type="Gene3D" id="3.30.200.20">
    <property type="entry name" value="Phosphorylase Kinase, domain 1"/>
    <property type="match status" value="1"/>
</dbReference>
<dbReference type="InterPro" id="IPR032675">
    <property type="entry name" value="LRR_dom_sf"/>
</dbReference>
<evidence type="ECO:0000256" key="19">
    <source>
        <dbReference type="SAM" id="MobiDB-lite"/>
    </source>
</evidence>
<dbReference type="InterPro" id="IPR003591">
    <property type="entry name" value="Leu-rich_rpt_typical-subtyp"/>
</dbReference>
<dbReference type="Gene3D" id="3.40.50.800">
    <property type="entry name" value="Anticodon-binding domain"/>
    <property type="match status" value="1"/>
</dbReference>
<dbReference type="EMBL" id="BJWL01000016">
    <property type="protein sequence ID" value="GFZ04418.1"/>
    <property type="molecule type" value="Genomic_DNA"/>
</dbReference>
<proteinExistence type="inferred from homology"/>
<evidence type="ECO:0000256" key="4">
    <source>
        <dbReference type="ARBA" id="ARBA00022553"/>
    </source>
</evidence>
<reference evidence="23 24" key="1">
    <citation type="submission" date="2019-07" db="EMBL/GenBank/DDBJ databases">
        <title>De Novo Assembly of kiwifruit Actinidia rufa.</title>
        <authorList>
            <person name="Sugita-Konishi S."/>
            <person name="Sato K."/>
            <person name="Mori E."/>
            <person name="Abe Y."/>
            <person name="Kisaki G."/>
            <person name="Hamano K."/>
            <person name="Suezawa K."/>
            <person name="Otani M."/>
            <person name="Fukuda T."/>
            <person name="Manabe T."/>
            <person name="Gomi K."/>
            <person name="Tabuchi M."/>
            <person name="Akimitsu K."/>
            <person name="Kataoka I."/>
        </authorList>
    </citation>
    <scope>NUCLEOTIDE SEQUENCE [LARGE SCALE GENOMIC DNA]</scope>
    <source>
        <strain evidence="24">cv. Fuchu</strain>
    </source>
</reference>
<evidence type="ECO:0000256" key="1">
    <source>
        <dbReference type="ARBA" id="ARBA00004167"/>
    </source>
</evidence>
<dbReference type="PANTHER" id="PTHR48007">
    <property type="entry name" value="LEUCINE-RICH REPEAT RECEPTOR-LIKE PROTEIN KINASE PXC1"/>
    <property type="match status" value="1"/>
</dbReference>
<keyword evidence="12" id="KW-0067">ATP-binding</keyword>
<feature type="region of interest" description="Disordered" evidence="19">
    <location>
        <begin position="1057"/>
        <end position="1084"/>
    </location>
</feature>
<comment type="caution">
    <text evidence="23">The sequence shown here is derived from an EMBL/GenBank/DDBJ whole genome shotgun (WGS) entry which is preliminary data.</text>
</comment>
<evidence type="ECO:0000256" key="18">
    <source>
        <dbReference type="ARBA" id="ARBA00048679"/>
    </source>
</evidence>
<evidence type="ECO:0000313" key="24">
    <source>
        <dbReference type="Proteomes" id="UP000585474"/>
    </source>
</evidence>
<keyword evidence="16" id="KW-0325">Glycoprotein</keyword>
<keyword evidence="14 20" id="KW-0472">Membrane</keyword>
<dbReference type="SUPFAM" id="SSF55681">
    <property type="entry name" value="Class II aaRS and biotin synthetases"/>
    <property type="match status" value="1"/>
</dbReference>
<evidence type="ECO:0000259" key="21">
    <source>
        <dbReference type="PROSITE" id="PS50011"/>
    </source>
</evidence>
<keyword evidence="7 20" id="KW-0812">Transmembrane</keyword>
<dbReference type="SMART" id="SM00369">
    <property type="entry name" value="LRR_TYP"/>
    <property type="match status" value="2"/>
</dbReference>
<dbReference type="GO" id="GO:0004674">
    <property type="term" value="F:protein serine/threonine kinase activity"/>
    <property type="evidence" value="ECO:0007669"/>
    <property type="project" value="UniProtKB-EC"/>
</dbReference>
<dbReference type="Pfam" id="PF00560">
    <property type="entry name" value="LRR_1"/>
    <property type="match status" value="1"/>
</dbReference>
<feature type="transmembrane region" description="Helical" evidence="20">
    <location>
        <begin position="1093"/>
        <end position="1116"/>
    </location>
</feature>
<evidence type="ECO:0000256" key="10">
    <source>
        <dbReference type="ARBA" id="ARBA00022741"/>
    </source>
</evidence>
<dbReference type="SUPFAM" id="SSF52058">
    <property type="entry name" value="L domain-like"/>
    <property type="match status" value="1"/>
</dbReference>
<dbReference type="InterPro" id="IPR000719">
    <property type="entry name" value="Prot_kinase_dom"/>
</dbReference>
<evidence type="ECO:0000256" key="3">
    <source>
        <dbReference type="ARBA" id="ARBA00012513"/>
    </source>
</evidence>
<evidence type="ECO:0000256" key="6">
    <source>
        <dbReference type="ARBA" id="ARBA00022679"/>
    </source>
</evidence>
<keyword evidence="13 20" id="KW-1133">Transmembrane helix</keyword>
<dbReference type="Pfam" id="PF08263">
    <property type="entry name" value="LRRNT_2"/>
    <property type="match status" value="1"/>
</dbReference>
<evidence type="ECO:0000313" key="23">
    <source>
        <dbReference type="EMBL" id="GFZ04418.1"/>
    </source>
</evidence>
<dbReference type="InterPro" id="IPR006195">
    <property type="entry name" value="aa-tRNA-synth_II"/>
</dbReference>
<dbReference type="InterPro" id="IPR011009">
    <property type="entry name" value="Kinase-like_dom_sf"/>
</dbReference>
<dbReference type="Gene3D" id="3.80.10.10">
    <property type="entry name" value="Ribonuclease Inhibitor"/>
    <property type="match status" value="2"/>
</dbReference>
<dbReference type="GO" id="GO:0006952">
    <property type="term" value="P:defense response"/>
    <property type="evidence" value="ECO:0007669"/>
    <property type="project" value="UniProtKB-ARBA"/>
</dbReference>
<evidence type="ECO:0000256" key="14">
    <source>
        <dbReference type="ARBA" id="ARBA00023136"/>
    </source>
</evidence>
<evidence type="ECO:0000256" key="16">
    <source>
        <dbReference type="ARBA" id="ARBA00023180"/>
    </source>
</evidence>
<accession>A0A7J0G153</accession>
<keyword evidence="6" id="KW-0808">Transferase</keyword>
<sequence length="1486" mass="162614">MAGEGSHVITVGGKGGSFSSSSVFAVANRIALSFPPPPFEQAAFLSSGIQPSLPLFISDALNDTTTNQFDFDHEFDVTNDDLLVLEKSLFVLDGISAILDHQSFALSAIADAVAALSCEATGADVSAFNLIIDSGDGSSATKDEIAVSSDLKVLLNGSKYVGKLKLESDTTDQHNAISEIPQVHGTFREISRLVHSRTRVDLNSPAAGKGGGTGTGKALATTFSSLSEALRHLGKSSWSRAKLNIDVMTNVDLRSSLMEMFRTECPTKMVRKIVSWEATTAIVSLEGTGLVDKLQGNASSRVDMNGQSAKAEKKRKKVLGKGTSILMQFITDTLRGVGEAVDPSAILEKWVRDLISFFDPKHSGFNSLLKKVKEIVESNESRRLPKPPKGTRDFAKEQMAIREKAFSIIVEVFKRHGAMALDTPAFELRETLMGKYGEDSKLIYDLADQGGELCSLRYDLTVPFARYVAMNGITSFKRYQIAKVYRRDNPSKGRYREFYQCDFDIAGQYETMGPDFEVVKVMTELLDELNIGKIESSEATGWRDKGVALLGGGKECGRGSKAKVLQKWCLGRTIILEEEFVDCSSETRLWVSRPSASSTKLTPFVYIIVDTELLNAKKGLTVETADKIGTFVKERGPPLELLSKLKQEGSKFLENEGSLVALNELEILFEALEKSKCIDKVVFDLSLARGLDYYTGVIFEAVFKGATQVGSIAAGGRYDNLIGMFGAKQVPAVGVSLGIERVFTIMEQLHKDRNQTSSRMLGPFELWWAVDLSCRNLLLGAARATETQILVAILGDDLSLAAELVSELWTARLKAEYMVSKRVMKHIERARASRIPLMVIKDPFDGHRGDSDILLKLKASLLNVDALGSWNNSTIPCSGNYGNWIGVLCSNGNIWGLQLENMALTGDIDVDSLVLLPHLRTLSFMNDKFDGPLPNFSKLGSLKSLFLSNNQFSGPIPDNAFKGMGSLKKLYLSNNDFTGTIPTSLAHLPKLLELRLEANQFVGPLPNFQQKYLKLLNVSNNQLEGLIPPSLINLSPTSFSGNKDLCGKPLDTLCKSPEVPPNAPDTLNASNTPTSAPTQLEDTSNKKKSPLKIAIIVLSCGVALAAIVALLIIFCCSNNQTPQLGRAGSSGYDKHAVSVASAASLHAIKHTEQQKSAMMSRGSSVSKKAASAAEHGKLSFVRDDRLRFDLQDLLRASAEVLGSGNFGSSYKAVLMDGQAVVVKRFKQMNNVGREEFHEHMRRLGRLKHPNLLSLVAYYYRKEEKLLVFDYVHNGSLASHLHANHTTEQPGLDWPTRLKIVKGVARGVAYLYNELPSLIVPHGHLKSSNVLLDESFEPLLMDYTLVPVVNPEHAQQILVAYKSPEYAQHTRTTKKTDVWSLGILILEILTGKFPANYLAQGMGNGTVNLASWVDSIVKEESPAQVIDKEMGGCTHNGTDQGEMLKLFKIGVACCEEDVETRWDLKEVVDKIEELKATADTGVVVDHV</sequence>
<dbReference type="GO" id="GO:0016020">
    <property type="term" value="C:membrane"/>
    <property type="evidence" value="ECO:0007669"/>
    <property type="project" value="UniProtKB-SubCell"/>
</dbReference>
<dbReference type="FunFam" id="1.10.510.10:FF:000480">
    <property type="entry name" value="Pollen receptor-like kinase 1"/>
    <property type="match status" value="1"/>
</dbReference>
<dbReference type="SUPFAM" id="SSF56112">
    <property type="entry name" value="Protein kinase-like (PK-like)"/>
    <property type="match status" value="1"/>
</dbReference>
<evidence type="ECO:0000256" key="12">
    <source>
        <dbReference type="ARBA" id="ARBA00022840"/>
    </source>
</evidence>
<keyword evidence="5" id="KW-0433">Leucine-rich repeat</keyword>
<comment type="catalytic activity">
    <reaction evidence="17">
        <text>L-threonyl-[protein] + ATP = O-phospho-L-threonyl-[protein] + ADP + H(+)</text>
        <dbReference type="Rhea" id="RHEA:46608"/>
        <dbReference type="Rhea" id="RHEA-COMP:11060"/>
        <dbReference type="Rhea" id="RHEA-COMP:11605"/>
        <dbReference type="ChEBI" id="CHEBI:15378"/>
        <dbReference type="ChEBI" id="CHEBI:30013"/>
        <dbReference type="ChEBI" id="CHEBI:30616"/>
        <dbReference type="ChEBI" id="CHEBI:61977"/>
        <dbReference type="ChEBI" id="CHEBI:456216"/>
        <dbReference type="EC" id="2.7.11.1"/>
    </reaction>
</comment>
<keyword evidence="15" id="KW-0675">Receptor</keyword>
<dbReference type="InterPro" id="IPR036621">
    <property type="entry name" value="Anticodon-bd_dom_sf"/>
</dbReference>
<protein>
    <recommendedName>
        <fullName evidence="3">non-specific serine/threonine protein kinase</fullName>
        <ecNumber evidence="3">2.7.11.1</ecNumber>
    </recommendedName>
</protein>
<keyword evidence="10" id="KW-0547">Nucleotide-binding</keyword>
<dbReference type="Proteomes" id="UP000585474">
    <property type="component" value="Unassembled WGS sequence"/>
</dbReference>
<dbReference type="Pfam" id="PF00069">
    <property type="entry name" value="Pkinase"/>
    <property type="match status" value="1"/>
</dbReference>
<evidence type="ECO:0000256" key="15">
    <source>
        <dbReference type="ARBA" id="ARBA00023170"/>
    </source>
</evidence>
<dbReference type="Gene3D" id="3.30.930.10">
    <property type="entry name" value="Bira Bifunctional Protein, Domain 2"/>
    <property type="match status" value="2"/>
</dbReference>
<dbReference type="InterPro" id="IPR001611">
    <property type="entry name" value="Leu-rich_rpt"/>
</dbReference>
<feature type="domain" description="Protein kinase" evidence="21">
    <location>
        <begin position="1195"/>
        <end position="1473"/>
    </location>
</feature>
<evidence type="ECO:0000256" key="13">
    <source>
        <dbReference type="ARBA" id="ARBA00022989"/>
    </source>
</evidence>
<dbReference type="EC" id="2.7.11.1" evidence="3"/>
<keyword evidence="24" id="KW-1185">Reference proteome</keyword>
<evidence type="ECO:0000256" key="5">
    <source>
        <dbReference type="ARBA" id="ARBA00022614"/>
    </source>
</evidence>
<keyword evidence="8" id="KW-0732">Signal</keyword>
<dbReference type="InterPro" id="IPR041715">
    <property type="entry name" value="HisRS-like_core"/>
</dbReference>
<dbReference type="FunFam" id="3.80.10.10:FF:000041">
    <property type="entry name" value="LRR receptor-like serine/threonine-protein kinase ERECTA"/>
    <property type="match status" value="1"/>
</dbReference>
<dbReference type="InterPro" id="IPR045864">
    <property type="entry name" value="aa-tRNA-synth_II/BPL/LPL"/>
</dbReference>
<evidence type="ECO:0000256" key="8">
    <source>
        <dbReference type="ARBA" id="ARBA00022729"/>
    </source>
</evidence>
<dbReference type="SUPFAM" id="SSF48557">
    <property type="entry name" value="L-aspartase-like"/>
    <property type="match status" value="1"/>
</dbReference>
<keyword evidence="9" id="KW-0677">Repeat</keyword>
<evidence type="ECO:0000256" key="11">
    <source>
        <dbReference type="ARBA" id="ARBA00022777"/>
    </source>
</evidence>
<feature type="domain" description="Aminoacyl-transfer RNA synthetases class-II family profile" evidence="22">
    <location>
        <begin position="390"/>
        <end position="763"/>
    </location>
</feature>
<dbReference type="InterPro" id="IPR008948">
    <property type="entry name" value="L-Aspartase-like"/>
</dbReference>
<comment type="similarity">
    <text evidence="2">Belongs to the protein kinase superfamily. Ser/Thr protein kinase family.</text>
</comment>